<feature type="transmembrane region" description="Helical" evidence="1">
    <location>
        <begin position="157"/>
        <end position="179"/>
    </location>
</feature>
<feature type="transmembrane region" description="Helical" evidence="1">
    <location>
        <begin position="199"/>
        <end position="222"/>
    </location>
</feature>
<dbReference type="Proteomes" id="UP000823882">
    <property type="component" value="Unassembled WGS sequence"/>
</dbReference>
<feature type="transmembrane region" description="Helical" evidence="1">
    <location>
        <begin position="234"/>
        <end position="257"/>
    </location>
</feature>
<dbReference type="InterPro" id="IPR038728">
    <property type="entry name" value="YkvI-like"/>
</dbReference>
<dbReference type="PANTHER" id="PTHR37814">
    <property type="entry name" value="CONSERVED MEMBRANE PROTEIN"/>
    <property type="match status" value="1"/>
</dbReference>
<keyword evidence="1" id="KW-0472">Membrane</keyword>
<comment type="caution">
    <text evidence="2">The sequence shown here is derived from an EMBL/GenBank/DDBJ whole genome shotgun (WGS) entry which is preliminary data.</text>
</comment>
<reference evidence="2" key="1">
    <citation type="journal article" date="2021" name="PeerJ">
        <title>Extensive microbial diversity within the chicken gut microbiome revealed by metagenomics and culture.</title>
        <authorList>
            <person name="Gilroy R."/>
            <person name="Ravi A."/>
            <person name="Getino M."/>
            <person name="Pursley I."/>
            <person name="Horton D.L."/>
            <person name="Alikhan N.F."/>
            <person name="Baker D."/>
            <person name="Gharbi K."/>
            <person name="Hall N."/>
            <person name="Watson M."/>
            <person name="Adriaenssens E.M."/>
            <person name="Foster-Nyarko E."/>
            <person name="Jarju S."/>
            <person name="Secka A."/>
            <person name="Antonio M."/>
            <person name="Oren A."/>
            <person name="Chaudhuri R.R."/>
            <person name="La Ragione R."/>
            <person name="Hildebrand F."/>
            <person name="Pallen M.J."/>
        </authorList>
    </citation>
    <scope>NUCLEOTIDE SEQUENCE</scope>
    <source>
        <strain evidence="2">CHK186-1790</strain>
    </source>
</reference>
<feature type="transmembrane region" description="Helical" evidence="1">
    <location>
        <begin position="277"/>
        <end position="303"/>
    </location>
</feature>
<dbReference type="EMBL" id="DWWJ01000094">
    <property type="protein sequence ID" value="HJC40939.1"/>
    <property type="molecule type" value="Genomic_DNA"/>
</dbReference>
<dbReference type="PANTHER" id="PTHR37814:SF1">
    <property type="entry name" value="MEMBRANE PROTEIN"/>
    <property type="match status" value="1"/>
</dbReference>
<keyword evidence="1" id="KW-1133">Transmembrane helix</keyword>
<gene>
    <name evidence="2" type="ORF">H9701_05230</name>
</gene>
<sequence>MDKKKLAMTLPITGAFTWFGYHCGSGFASGTQIKVYVSKFGAMGLLAPIVAWICCTAFITIILEYSRLIQAKSYRDVASTIYWDNKSLGRVIILVWDIMVFFSMLVASGSCVAGFGTLLDELFGLPYFVGCAIFVVFMICLMCFGENVLDRLGKISTPLIILFIIVCVVGIVRGAPNLGQVLTTDLGAPSEPDATILDVIWSGFTYGCIQISFVHTACVIGGGFQSAKETRTMAIAGFIMNCGAMLFGSFAVLAFYPGNMESAMPLLDVVRDVTGPAGILLMVIYNFILIMAYITTAGALIAGGIARYRPLLNKATKNDFASKVVVVLVVLIGASLLSILGLEGVVDKAYGALAQLRMPLWFFPIIILGPISIIRVRKKLKAENSPLV</sequence>
<evidence type="ECO:0000313" key="2">
    <source>
        <dbReference type="EMBL" id="HJC40939.1"/>
    </source>
</evidence>
<keyword evidence="1" id="KW-0812">Transmembrane</keyword>
<evidence type="ECO:0000256" key="1">
    <source>
        <dbReference type="SAM" id="Phobius"/>
    </source>
</evidence>
<proteinExistence type="predicted"/>
<organism evidence="2 3">
    <name type="scientific">Candidatus Intestinimonas pullistercoris</name>
    <dbReference type="NCBI Taxonomy" id="2838623"/>
    <lineage>
        <taxon>Bacteria</taxon>
        <taxon>Bacillati</taxon>
        <taxon>Bacillota</taxon>
        <taxon>Clostridia</taxon>
        <taxon>Eubacteriales</taxon>
        <taxon>Intestinimonas</taxon>
    </lineage>
</organism>
<evidence type="ECO:0000313" key="3">
    <source>
        <dbReference type="Proteomes" id="UP000823882"/>
    </source>
</evidence>
<reference evidence="2" key="2">
    <citation type="submission" date="2021-04" db="EMBL/GenBank/DDBJ databases">
        <authorList>
            <person name="Gilroy R."/>
        </authorList>
    </citation>
    <scope>NUCLEOTIDE SEQUENCE</scope>
    <source>
        <strain evidence="2">CHK186-1790</strain>
    </source>
</reference>
<dbReference type="AlphaFoldDB" id="A0A9D2P022"/>
<feature type="transmembrane region" description="Helical" evidence="1">
    <location>
        <begin position="125"/>
        <end position="145"/>
    </location>
</feature>
<feature type="transmembrane region" description="Helical" evidence="1">
    <location>
        <begin position="91"/>
        <end position="119"/>
    </location>
</feature>
<protein>
    <submittedName>
        <fullName evidence="2">Uncharacterized protein</fullName>
    </submittedName>
</protein>
<name>A0A9D2P022_9FIRM</name>
<feature type="transmembrane region" description="Helical" evidence="1">
    <location>
        <begin position="324"/>
        <end position="346"/>
    </location>
</feature>
<feature type="transmembrane region" description="Helical" evidence="1">
    <location>
        <begin position="358"/>
        <end position="376"/>
    </location>
</feature>
<feature type="transmembrane region" description="Helical" evidence="1">
    <location>
        <begin position="40"/>
        <end position="63"/>
    </location>
</feature>
<accession>A0A9D2P022</accession>